<sequence length="354" mass="40313">TFLDDTWLLLLISSFIGIIFVGIVITTWMLRCRLYRQPEELGQQPNDDASQCSGRSNKNSTLSTSTATSSVHTTTTSGSGCSGRHHFAATMPRLHEAVLAYPCPIATGFATHQNHNNNPQNLQQTQQDDPRLMWATLTPRGTTRHYLEEHTIESWVLWLNRALLNLRKYNEPPIPTPVLNRPRIEKAFDNTAFVDYEEPLPTRNEYYQLDNVHEPCDPIFSVQGLYGLAGRFGAGGTLQRPRLEISQRFILVKNAGSHIVKKEIFESHNCGDPTKDSVIDKDLKVVSQSQWNPEKSQQRCCNFHFFESSLLSSQFTISNIKVEFLNDLYLPERHSFDTSSSLDIFINLSIWKLI</sequence>
<dbReference type="Proteomes" id="UP001239111">
    <property type="component" value="Chromosome 3"/>
</dbReference>
<dbReference type="EMBL" id="CM056743">
    <property type="protein sequence ID" value="KAJ8670489.1"/>
    <property type="molecule type" value="Genomic_DNA"/>
</dbReference>
<keyword evidence="2" id="KW-1185">Reference proteome</keyword>
<evidence type="ECO:0000313" key="1">
    <source>
        <dbReference type="EMBL" id="KAJ8670489.1"/>
    </source>
</evidence>
<name>A0ACC2NJK5_9HYME</name>
<organism evidence="1 2">
    <name type="scientific">Eretmocerus hayati</name>
    <dbReference type="NCBI Taxonomy" id="131215"/>
    <lineage>
        <taxon>Eukaryota</taxon>
        <taxon>Metazoa</taxon>
        <taxon>Ecdysozoa</taxon>
        <taxon>Arthropoda</taxon>
        <taxon>Hexapoda</taxon>
        <taxon>Insecta</taxon>
        <taxon>Pterygota</taxon>
        <taxon>Neoptera</taxon>
        <taxon>Endopterygota</taxon>
        <taxon>Hymenoptera</taxon>
        <taxon>Apocrita</taxon>
        <taxon>Proctotrupomorpha</taxon>
        <taxon>Chalcidoidea</taxon>
        <taxon>Aphelinidae</taxon>
        <taxon>Aphelininae</taxon>
        <taxon>Eretmocerus</taxon>
    </lineage>
</organism>
<accession>A0ACC2NJK5</accession>
<evidence type="ECO:0000313" key="2">
    <source>
        <dbReference type="Proteomes" id="UP001239111"/>
    </source>
</evidence>
<feature type="non-terminal residue" evidence="1">
    <location>
        <position position="1"/>
    </location>
</feature>
<gene>
    <name evidence="1" type="ORF">QAD02_001748</name>
</gene>
<proteinExistence type="predicted"/>
<protein>
    <submittedName>
        <fullName evidence="1">Uncharacterized protein</fullName>
    </submittedName>
</protein>
<reference evidence="1" key="1">
    <citation type="submission" date="2023-04" db="EMBL/GenBank/DDBJ databases">
        <title>A chromosome-level genome assembly of the parasitoid wasp Eretmocerus hayati.</title>
        <authorList>
            <person name="Zhong Y."/>
            <person name="Liu S."/>
            <person name="Liu Y."/>
        </authorList>
    </citation>
    <scope>NUCLEOTIDE SEQUENCE</scope>
    <source>
        <strain evidence="1">ZJU_SS_LIU_2023</strain>
    </source>
</reference>
<comment type="caution">
    <text evidence="1">The sequence shown here is derived from an EMBL/GenBank/DDBJ whole genome shotgun (WGS) entry which is preliminary data.</text>
</comment>